<evidence type="ECO:0000313" key="8">
    <source>
        <dbReference type="Proteomes" id="UP000001918"/>
    </source>
</evidence>
<keyword evidence="2" id="KW-1003">Cell membrane</keyword>
<feature type="transmembrane region" description="Helical" evidence="6">
    <location>
        <begin position="72"/>
        <end position="89"/>
    </location>
</feature>
<dbReference type="AlphaFoldDB" id="D1AER4"/>
<keyword evidence="8" id="KW-1185">Reference proteome</keyword>
<evidence type="ECO:0000256" key="1">
    <source>
        <dbReference type="ARBA" id="ARBA00004651"/>
    </source>
</evidence>
<evidence type="ECO:0000256" key="4">
    <source>
        <dbReference type="ARBA" id="ARBA00022989"/>
    </source>
</evidence>
<reference evidence="7 8" key="1">
    <citation type="journal article" date="2011" name="Stand. Genomic Sci.">
        <title>Complete genome sequence of Thermomonospora curvata type strain (B9).</title>
        <authorList>
            <person name="Chertkov O."/>
            <person name="Sikorski J."/>
            <person name="Nolan M."/>
            <person name="Lapidus A."/>
            <person name="Lucas S."/>
            <person name="Del Rio T.G."/>
            <person name="Tice H."/>
            <person name="Cheng J.F."/>
            <person name="Goodwin L."/>
            <person name="Pitluck S."/>
            <person name="Liolios K."/>
            <person name="Ivanova N."/>
            <person name="Mavromatis K."/>
            <person name="Mikhailova N."/>
            <person name="Ovchinnikova G."/>
            <person name="Pati A."/>
            <person name="Chen A."/>
            <person name="Palaniappan K."/>
            <person name="Djao O.D."/>
            <person name="Land M."/>
            <person name="Hauser L."/>
            <person name="Chang Y.J."/>
            <person name="Jeffries C.D."/>
            <person name="Brettin T."/>
            <person name="Han C."/>
            <person name="Detter J.C."/>
            <person name="Rohde M."/>
            <person name="Goker M."/>
            <person name="Woyke T."/>
            <person name="Bristow J."/>
            <person name="Eisen J.A."/>
            <person name="Markowitz V."/>
            <person name="Hugenholtz P."/>
            <person name="Klenk H.P."/>
            <person name="Kyrpides N.C."/>
        </authorList>
    </citation>
    <scope>NUCLEOTIDE SEQUENCE [LARGE SCALE GENOMIC DNA]</scope>
    <source>
        <strain evidence="8">ATCC 19995 / DSM 43183 / JCM 3096 / KCTC 9072 / NBRC 15933 / NCIMB 10081 / Henssen B9</strain>
    </source>
</reference>
<name>D1AER4_THECD</name>
<dbReference type="EMBL" id="CP001738">
    <property type="protein sequence ID" value="ACY97639.1"/>
    <property type="molecule type" value="Genomic_DNA"/>
</dbReference>
<keyword evidence="4 6" id="KW-1133">Transmembrane helix</keyword>
<dbReference type="KEGG" id="tcu:Tcur_2072"/>
<organism evidence="7 8">
    <name type="scientific">Thermomonospora curvata (strain ATCC 19995 / DSM 43183 / JCM 3096 / KCTC 9072 / NBRC 15933 / NCIMB 10081 / Henssen B9)</name>
    <dbReference type="NCBI Taxonomy" id="471852"/>
    <lineage>
        <taxon>Bacteria</taxon>
        <taxon>Bacillati</taxon>
        <taxon>Actinomycetota</taxon>
        <taxon>Actinomycetes</taxon>
        <taxon>Streptosporangiales</taxon>
        <taxon>Thermomonosporaceae</taxon>
        <taxon>Thermomonospora</taxon>
    </lineage>
</organism>
<dbReference type="HOGENOM" id="CLU_037626_1_0_11"/>
<evidence type="ECO:0000313" key="7">
    <source>
        <dbReference type="EMBL" id="ACY97639.1"/>
    </source>
</evidence>
<keyword evidence="3 6" id="KW-0812">Transmembrane</keyword>
<evidence type="ECO:0000256" key="3">
    <source>
        <dbReference type="ARBA" id="ARBA00022692"/>
    </source>
</evidence>
<dbReference type="InterPro" id="IPR010343">
    <property type="entry name" value="ArAE_1"/>
</dbReference>
<protein>
    <submittedName>
        <fullName evidence="7">Membrane protein-like protein</fullName>
    </submittedName>
</protein>
<comment type="subcellular location">
    <subcellularLocation>
        <location evidence="1">Cell membrane</location>
        <topology evidence="1">Multi-pass membrane protein</topology>
    </subcellularLocation>
</comment>
<evidence type="ECO:0000256" key="2">
    <source>
        <dbReference type="ARBA" id="ARBA00022475"/>
    </source>
</evidence>
<keyword evidence="5 6" id="KW-0472">Membrane</keyword>
<gene>
    <name evidence="7" type="ordered locus">Tcur_2072</name>
</gene>
<proteinExistence type="predicted"/>
<feature type="transmembrane region" description="Helical" evidence="6">
    <location>
        <begin position="20"/>
        <end position="41"/>
    </location>
</feature>
<feature type="transmembrane region" description="Helical" evidence="6">
    <location>
        <begin position="47"/>
        <end position="65"/>
    </location>
</feature>
<accession>D1AER4</accession>
<dbReference type="STRING" id="471852.Tcur_2072"/>
<dbReference type="Pfam" id="PF06081">
    <property type="entry name" value="ArAE_1"/>
    <property type="match status" value="1"/>
</dbReference>
<dbReference type="RefSeq" id="WP_012852423.1">
    <property type="nucleotide sequence ID" value="NC_013510.1"/>
</dbReference>
<dbReference type="GO" id="GO:0005886">
    <property type="term" value="C:plasma membrane"/>
    <property type="evidence" value="ECO:0007669"/>
    <property type="project" value="UniProtKB-SubCell"/>
</dbReference>
<evidence type="ECO:0000256" key="5">
    <source>
        <dbReference type="ARBA" id="ARBA00023136"/>
    </source>
</evidence>
<dbReference type="eggNOG" id="COG4129">
    <property type="taxonomic scope" value="Bacteria"/>
</dbReference>
<sequence>MRRLRAAASRENLRRAARGAAPAVAYTARLVVTAVAAFLLAQRLLPVPAPMLAPLTSMLVVQVSLYRTLRSAGRRIVSVTAGVLVAVAVTDLVGFTWWSLGLTIAVALTVGQLLRLGDNLLEAPISAMLILQVGSDTAALTRVEETLIGAAVGLLSVLVASPVRVRPAQEAIEEVGRSMQQLLERMADGLEAEPDRRTTEQWLGWARRMAQQIRQIDQALAEAQESVRLNPRSRVGVTPGPSPALHAALHHLEHSALSIRGVARSMADRTELRLKDRTGLGAYMWEADMRERLAATLRALAAATRIYTRAVTTVSADEAVRLTAELEGRLSQARRHRNELGRVLRRDPGHWPLHGELLVHLDRLIDELRAAGRGPVTHRPGRRRRPITRGVRRVTGRIPVIPRKVAQWRWSEPAERSGK</sequence>
<dbReference type="Proteomes" id="UP000001918">
    <property type="component" value="Chromosome"/>
</dbReference>
<evidence type="ECO:0000256" key="6">
    <source>
        <dbReference type="SAM" id="Phobius"/>
    </source>
</evidence>